<dbReference type="InterPro" id="IPR011990">
    <property type="entry name" value="TPR-like_helical_dom_sf"/>
</dbReference>
<dbReference type="SUPFAM" id="SSF48452">
    <property type="entry name" value="TPR-like"/>
    <property type="match status" value="1"/>
</dbReference>
<evidence type="ECO:0000256" key="2">
    <source>
        <dbReference type="ARBA" id="ARBA00006275"/>
    </source>
</evidence>
<dbReference type="RefSeq" id="WP_187588350.1">
    <property type="nucleotide sequence ID" value="NZ_JACLHY010000037.1"/>
</dbReference>
<evidence type="ECO:0000256" key="1">
    <source>
        <dbReference type="ARBA" id="ARBA00004442"/>
    </source>
</evidence>
<comment type="caution">
    <text evidence="7">The sequence shown here is derived from an EMBL/GenBank/DDBJ whole genome shotgun (WGS) entry which is preliminary data.</text>
</comment>
<comment type="subcellular location">
    <subcellularLocation>
        <location evidence="1">Cell outer membrane</location>
    </subcellularLocation>
</comment>
<dbReference type="EMBL" id="JACLHY010000037">
    <property type="protein sequence ID" value="MBC8770485.1"/>
    <property type="molecule type" value="Genomic_DNA"/>
</dbReference>
<dbReference type="Gene3D" id="1.25.40.390">
    <property type="match status" value="1"/>
</dbReference>
<evidence type="ECO:0000256" key="3">
    <source>
        <dbReference type="ARBA" id="ARBA00022729"/>
    </source>
</evidence>
<evidence type="ECO:0000313" key="7">
    <source>
        <dbReference type="EMBL" id="MBC8770485.1"/>
    </source>
</evidence>
<keyword evidence="5" id="KW-0998">Cell outer membrane</keyword>
<keyword evidence="8" id="KW-1185">Reference proteome</keyword>
<evidence type="ECO:0000256" key="5">
    <source>
        <dbReference type="ARBA" id="ARBA00023237"/>
    </source>
</evidence>
<gene>
    <name evidence="7" type="ORF">H4O18_20995</name>
</gene>
<name>A0ABR7QTG9_9FLAO</name>
<feature type="domain" description="RagB/SusD" evidence="6">
    <location>
        <begin position="278"/>
        <end position="590"/>
    </location>
</feature>
<accession>A0ABR7QTG9</accession>
<organism evidence="7 8">
    <name type="scientific">Arenibacter arenosicollis</name>
    <dbReference type="NCBI Taxonomy" id="2762274"/>
    <lineage>
        <taxon>Bacteria</taxon>
        <taxon>Pseudomonadati</taxon>
        <taxon>Bacteroidota</taxon>
        <taxon>Flavobacteriia</taxon>
        <taxon>Flavobacteriales</taxon>
        <taxon>Flavobacteriaceae</taxon>
        <taxon>Arenibacter</taxon>
    </lineage>
</organism>
<dbReference type="Proteomes" id="UP000618952">
    <property type="component" value="Unassembled WGS sequence"/>
</dbReference>
<keyword evidence="4" id="KW-0472">Membrane</keyword>
<comment type="similarity">
    <text evidence="2">Belongs to the SusD family.</text>
</comment>
<protein>
    <submittedName>
        <fullName evidence="7">RagB/SusD family nutrient uptake outer membrane protein</fullName>
    </submittedName>
</protein>
<evidence type="ECO:0000313" key="8">
    <source>
        <dbReference type="Proteomes" id="UP000618952"/>
    </source>
</evidence>
<sequence length="590" mass="66013">MKNSYKLILVFFLALAGCNDDFLDTNPESSLAKDNFFNSESDLQLYINGLHSLPGYGMFLGDQGTDDMATTGAVEIKNIIIGSPSSENISTGWSWSRLRSINFFLENFVKAEIEADAKLHFEGLGKYYRAEFYFDKVKRYSDVPWYSKTLDPEDESLYKPRDPRALVVDSIIGDIQFASQHIKEEVAYGNIDKWSAIMLQARIALYEGTFRKYHAELNLQGTANEYLEMAMNAAKELMDSGNFAIYNTGNPDKDYSALFNSEDLSGISEAILVNVYDVDKKKTSGNGTVFGNYEQSASKALMDSYLMSDGTRFSEQVGSDTFTFVEEFQNRDPRLSQTFVYPGWIAAGSTNPYVLELNKNFTGYHQLKGYNNTVESAGVDVAVYRYAEALLIYAEAKAELGTIEQNDLDISINKLRARAGLPNLDLSIANGNTDPILEDNFPNVSGSNKGVILEIRRERRVEFAAESFRFDDLMRWHAGKILEIIPQGLYFSGLGKYDMTGDGVVDISIISSSEDIPSPKETNSLGVDLIYYKAGFFGDSRASLFLSNGTSGNMVTSVDQPNFVEPKYYYRPIPAHQVALNPQLKQIMGW</sequence>
<keyword evidence="3" id="KW-0732">Signal</keyword>
<evidence type="ECO:0000259" key="6">
    <source>
        <dbReference type="Pfam" id="PF07980"/>
    </source>
</evidence>
<proteinExistence type="inferred from homology"/>
<dbReference type="InterPro" id="IPR012944">
    <property type="entry name" value="SusD_RagB_dom"/>
</dbReference>
<dbReference type="PROSITE" id="PS51257">
    <property type="entry name" value="PROKAR_LIPOPROTEIN"/>
    <property type="match status" value="1"/>
</dbReference>
<reference evidence="7 8" key="1">
    <citation type="submission" date="2020-08" db="EMBL/GenBank/DDBJ databases">
        <title>Arenibacter gaetbuli sp. nov., isolated from a sand dune.</title>
        <authorList>
            <person name="Park S."/>
            <person name="Yoon J.-H."/>
        </authorList>
    </citation>
    <scope>NUCLEOTIDE SEQUENCE [LARGE SCALE GENOMIC DNA]</scope>
    <source>
        <strain evidence="7 8">BSSL-BM3</strain>
    </source>
</reference>
<evidence type="ECO:0000256" key="4">
    <source>
        <dbReference type="ARBA" id="ARBA00023136"/>
    </source>
</evidence>
<dbReference type="Pfam" id="PF07980">
    <property type="entry name" value="SusD_RagB"/>
    <property type="match status" value="1"/>
</dbReference>